<dbReference type="SMART" id="SM00181">
    <property type="entry name" value="EGF"/>
    <property type="match status" value="4"/>
</dbReference>
<keyword evidence="1" id="KW-1015">Disulfide bond</keyword>
<dbReference type="AlphaFoldDB" id="A0A024U0D8"/>
<reference evidence="5" key="1">
    <citation type="submission" date="2013-12" db="EMBL/GenBank/DDBJ databases">
        <title>The Genome Sequence of Aphanomyces invadans NJM9701.</title>
        <authorList>
            <consortium name="The Broad Institute Genomics Platform"/>
            <person name="Russ C."/>
            <person name="Tyler B."/>
            <person name="van West P."/>
            <person name="Dieguez-Uribeondo J."/>
            <person name="Young S.K."/>
            <person name="Zeng Q."/>
            <person name="Gargeya S."/>
            <person name="Fitzgerald M."/>
            <person name="Abouelleil A."/>
            <person name="Alvarado L."/>
            <person name="Chapman S.B."/>
            <person name="Gainer-Dewar J."/>
            <person name="Goldberg J."/>
            <person name="Griggs A."/>
            <person name="Gujja S."/>
            <person name="Hansen M."/>
            <person name="Howarth C."/>
            <person name="Imamovic A."/>
            <person name="Ireland A."/>
            <person name="Larimer J."/>
            <person name="McCowan C."/>
            <person name="Murphy C."/>
            <person name="Pearson M."/>
            <person name="Poon T.W."/>
            <person name="Priest M."/>
            <person name="Roberts A."/>
            <person name="Saif S."/>
            <person name="Shea T."/>
            <person name="Sykes S."/>
            <person name="Wortman J."/>
            <person name="Nusbaum C."/>
            <person name="Birren B."/>
        </authorList>
    </citation>
    <scope>NUCLEOTIDE SEQUENCE [LARGE SCALE GENOMIC DNA]</scope>
    <source>
        <strain evidence="5">NJM9701</strain>
    </source>
</reference>
<keyword evidence="2" id="KW-0732">Signal</keyword>
<dbReference type="InterPro" id="IPR052108">
    <property type="entry name" value="MEGF/SIB"/>
</dbReference>
<gene>
    <name evidence="5" type="ORF">H310_07758</name>
</gene>
<dbReference type="GeneID" id="20084808"/>
<dbReference type="eggNOG" id="KOG1225">
    <property type="taxonomic scope" value="Eukaryota"/>
</dbReference>
<dbReference type="RefSeq" id="XP_008871470.1">
    <property type="nucleotide sequence ID" value="XM_008873248.1"/>
</dbReference>
<protein>
    <recommendedName>
        <fullName evidence="3 4">EGF-like domain-containing protein</fullName>
    </recommendedName>
</protein>
<dbReference type="VEuPathDB" id="FungiDB:H310_07758"/>
<accession>A0A024U0D8</accession>
<feature type="domain" description="EGF-like" evidence="3 4">
    <location>
        <begin position="122"/>
        <end position="133"/>
    </location>
</feature>
<dbReference type="PROSITE" id="PS01186">
    <property type="entry name" value="EGF_2"/>
    <property type="match status" value="2"/>
</dbReference>
<name>A0A024U0D8_9STRA</name>
<dbReference type="PANTHER" id="PTHR24035:SF143">
    <property type="entry name" value="EGF-LIKE DOMAIN-CONTAINING PROTEIN"/>
    <property type="match status" value="1"/>
</dbReference>
<dbReference type="PANTHER" id="PTHR24035">
    <property type="entry name" value="MULTIPLE EPIDERMAL GROWTH FACTOR-LIKE DOMAINS PROTEIN"/>
    <property type="match status" value="1"/>
</dbReference>
<feature type="domain" description="EGF-like" evidence="4">
    <location>
        <begin position="560"/>
        <end position="571"/>
    </location>
</feature>
<proteinExistence type="predicted"/>
<evidence type="ECO:0000313" key="5">
    <source>
        <dbReference type="EMBL" id="ETV99694.1"/>
    </source>
</evidence>
<dbReference type="Pfam" id="PF07974">
    <property type="entry name" value="EGF_2"/>
    <property type="match status" value="1"/>
</dbReference>
<organism evidence="5">
    <name type="scientific">Aphanomyces invadans</name>
    <dbReference type="NCBI Taxonomy" id="157072"/>
    <lineage>
        <taxon>Eukaryota</taxon>
        <taxon>Sar</taxon>
        <taxon>Stramenopiles</taxon>
        <taxon>Oomycota</taxon>
        <taxon>Saprolegniomycetes</taxon>
        <taxon>Saprolegniales</taxon>
        <taxon>Verrucalvaceae</taxon>
        <taxon>Aphanomyces</taxon>
    </lineage>
</organism>
<dbReference type="EMBL" id="KI913966">
    <property type="protein sequence ID" value="ETV99694.1"/>
    <property type="molecule type" value="Genomic_DNA"/>
</dbReference>
<evidence type="ECO:0000259" key="4">
    <source>
        <dbReference type="PROSITE" id="PS01186"/>
    </source>
</evidence>
<feature type="chain" id="PRO_5001534773" description="EGF-like domain-containing protein" evidence="2">
    <location>
        <begin position="20"/>
        <end position="579"/>
    </location>
</feature>
<dbReference type="InterPro" id="IPR013111">
    <property type="entry name" value="EGF_extracell"/>
</dbReference>
<dbReference type="PROSITE" id="PS00022">
    <property type="entry name" value="EGF_1"/>
    <property type="match status" value="2"/>
</dbReference>
<evidence type="ECO:0000256" key="1">
    <source>
        <dbReference type="ARBA" id="ARBA00023157"/>
    </source>
</evidence>
<feature type="signal peptide" evidence="2">
    <location>
        <begin position="1"/>
        <end position="19"/>
    </location>
</feature>
<dbReference type="InterPro" id="IPR000742">
    <property type="entry name" value="EGF"/>
</dbReference>
<dbReference type="Gene3D" id="2.10.25.10">
    <property type="entry name" value="Laminin"/>
    <property type="match status" value="1"/>
</dbReference>
<dbReference type="STRING" id="157072.A0A024U0D8"/>
<dbReference type="OrthoDB" id="442731at2759"/>
<sequence>MKPTSFLVGLAALVGLASAECPGGCSGNGVCGPRDMCYCFKNYAGNDCAQRVCPFGFAHVDTPKGDLDMDRNQKTAGWILDQSQVYPYKTYEWFNPDAKTNEAHFYMECSNMGICDRSTGICGCFPGFEGSACQRAQCANNCNGRGVCKSLSEIAASADAKGKLTGNPHDKVATKYNLWDANVGHACVCDPWFTGADCSRRACKLGVDPLYMAAGFPVLETFIIYTGIVPASTHLDSANSWYRLRVFDSYGAGYITDRIPIYATADVAKAVAAVEKAFLDIPNAVFSAIDCDSAGVAGTVGQGVMTDAVASEEGTVIVCQYVDNPGRMRLPEVAESRFAITGNVVQTTGTRAFVAAGDRRGENREWITTQSVFAFDGTTASTTVFSIKPADPTTTPSTVAPIAANSIIKIRDRHFLVASVQTTASITVVWPYTGPTFADYSTIFYSPSLTVAADATSKIVAWAVGSDTFEIDVDPTSLVVGSKIFYQNVYYFVRSMSLTTTPKTVTVDRKFNGKAADGTAVASSTDGLFIVSMPSPATGFFEYVSECSGRGMCSRDTGICSCFKGYTEDNCNNQNILAF</sequence>
<evidence type="ECO:0000259" key="3">
    <source>
        <dbReference type="PROSITE" id="PS00022"/>
    </source>
</evidence>
<feature type="domain" description="EGF-like" evidence="3">
    <location>
        <begin position="37"/>
        <end position="48"/>
    </location>
</feature>
<evidence type="ECO:0000256" key="2">
    <source>
        <dbReference type="SAM" id="SignalP"/>
    </source>
</evidence>